<accession>A0ABW2VPV8</accession>
<evidence type="ECO:0000313" key="1">
    <source>
        <dbReference type="EMBL" id="MFD0285665.1"/>
    </source>
</evidence>
<dbReference type="EMBL" id="JBHTEC010000001">
    <property type="protein sequence ID" value="MFD0285665.1"/>
    <property type="molecule type" value="Genomic_DNA"/>
</dbReference>
<comment type="caution">
    <text evidence="1">The sequence shown here is derived from an EMBL/GenBank/DDBJ whole genome shotgun (WGS) entry which is preliminary data.</text>
</comment>
<sequence length="249" mass="27739">MGPTPMTSAALEAALADIDTVFHGFASPDEVGCGRCHLPEETAFLRTPDIRMPLDVLERFLYEASDHFDDHAAAMRRLLPQAARAMADGGLGGSSRGAHGLIWVNWRSWPADQARAIDTFLQAWWQDVLSTPRPPHPVKNVFETCTTIAGTVTPFLAGWHRQPSAETHLVRCADDWIYDLISDCSPFAWWGPDAEDEAVAELKDWLSRHAADRLRAQGEPDLALRAELLALPYDERWAHPYWTNPSATS</sequence>
<organism evidence="1 2">
    <name type="scientific">Streptomyces lutosisoli</name>
    <dbReference type="NCBI Taxonomy" id="2665721"/>
    <lineage>
        <taxon>Bacteria</taxon>
        <taxon>Bacillati</taxon>
        <taxon>Actinomycetota</taxon>
        <taxon>Actinomycetes</taxon>
        <taxon>Kitasatosporales</taxon>
        <taxon>Streptomycetaceae</taxon>
        <taxon>Streptomyces</taxon>
    </lineage>
</organism>
<protein>
    <submittedName>
        <fullName evidence="1">Uncharacterized protein</fullName>
    </submittedName>
</protein>
<name>A0ABW2VPV8_9ACTN</name>
<evidence type="ECO:0000313" key="2">
    <source>
        <dbReference type="Proteomes" id="UP001596957"/>
    </source>
</evidence>
<gene>
    <name evidence="1" type="ORF">ACFQZP_29045</name>
</gene>
<reference evidence="2" key="1">
    <citation type="journal article" date="2019" name="Int. J. Syst. Evol. Microbiol.">
        <title>The Global Catalogue of Microorganisms (GCM) 10K type strain sequencing project: providing services to taxonomists for standard genome sequencing and annotation.</title>
        <authorList>
            <consortium name="The Broad Institute Genomics Platform"/>
            <consortium name="The Broad Institute Genome Sequencing Center for Infectious Disease"/>
            <person name="Wu L."/>
            <person name="Ma J."/>
        </authorList>
    </citation>
    <scope>NUCLEOTIDE SEQUENCE [LARGE SCALE GENOMIC DNA]</scope>
    <source>
        <strain evidence="2">CGMCC 4.7198</strain>
    </source>
</reference>
<dbReference type="Proteomes" id="UP001596957">
    <property type="component" value="Unassembled WGS sequence"/>
</dbReference>
<dbReference type="RefSeq" id="WP_381264700.1">
    <property type="nucleotide sequence ID" value="NZ_JBHTBI010000117.1"/>
</dbReference>
<keyword evidence="2" id="KW-1185">Reference proteome</keyword>
<proteinExistence type="predicted"/>